<feature type="compositionally biased region" description="Acidic residues" evidence="1">
    <location>
        <begin position="127"/>
        <end position="165"/>
    </location>
</feature>
<name>A0AAV3ULW0_9EURY</name>
<dbReference type="PROSITE" id="PS51841">
    <property type="entry name" value="LTD"/>
    <property type="match status" value="1"/>
</dbReference>
<comment type="caution">
    <text evidence="3">The sequence shown here is derived from an EMBL/GenBank/DDBJ whole genome shotgun (WGS) entry which is preliminary data.</text>
</comment>
<dbReference type="Proteomes" id="UP001501729">
    <property type="component" value="Unassembled WGS sequence"/>
</dbReference>
<dbReference type="AlphaFoldDB" id="A0AAV3ULW0"/>
<evidence type="ECO:0000313" key="3">
    <source>
        <dbReference type="EMBL" id="GAA5057800.1"/>
    </source>
</evidence>
<evidence type="ECO:0000259" key="2">
    <source>
        <dbReference type="PROSITE" id="PS51841"/>
    </source>
</evidence>
<feature type="domain" description="LTD" evidence="2">
    <location>
        <begin position="20"/>
        <end position="135"/>
    </location>
</feature>
<evidence type="ECO:0000256" key="1">
    <source>
        <dbReference type="SAM" id="MobiDB-lite"/>
    </source>
</evidence>
<sequence>MAAVAAVGVGATQVMGADGEEISIIISEINAEDEYIVLKNDGDSNVDIGGYTLAFEYSNKQYNQRRKLPEGTTIPADETLTVATGAKEVSGAVVVERPYEGEVLNNEREDVIALLDTDGNVVATSEETPEETTTTEETTTEESGNDDSEDTTSDETTTDGSDDGDSNGGSSDDSSEETESTGSEESSSESDSEDDC</sequence>
<feature type="region of interest" description="Disordered" evidence="1">
    <location>
        <begin position="116"/>
        <end position="196"/>
    </location>
</feature>
<dbReference type="Gene3D" id="2.60.40.1260">
    <property type="entry name" value="Lamin Tail domain"/>
    <property type="match status" value="1"/>
</dbReference>
<proteinExistence type="predicted"/>
<dbReference type="EMBL" id="BAABKX010000015">
    <property type="protein sequence ID" value="GAA5057800.1"/>
    <property type="molecule type" value="Genomic_DNA"/>
</dbReference>
<reference evidence="3 4" key="1">
    <citation type="journal article" date="2019" name="Int. J. Syst. Evol. Microbiol.">
        <title>The Global Catalogue of Microorganisms (GCM) 10K type strain sequencing project: providing services to taxonomists for standard genome sequencing and annotation.</title>
        <authorList>
            <consortium name="The Broad Institute Genomics Platform"/>
            <consortium name="The Broad Institute Genome Sequencing Center for Infectious Disease"/>
            <person name="Wu L."/>
            <person name="Ma J."/>
        </authorList>
    </citation>
    <scope>NUCLEOTIDE SEQUENCE [LARGE SCALE GENOMIC DNA]</scope>
    <source>
        <strain evidence="3 4">JCM 17504</strain>
    </source>
</reference>
<feature type="compositionally biased region" description="Acidic residues" evidence="1">
    <location>
        <begin position="186"/>
        <end position="196"/>
    </location>
</feature>
<keyword evidence="4" id="KW-1185">Reference proteome</keyword>
<dbReference type="InterPro" id="IPR001322">
    <property type="entry name" value="Lamin_tail_dom"/>
</dbReference>
<dbReference type="Pfam" id="PF00932">
    <property type="entry name" value="LTD"/>
    <property type="match status" value="1"/>
</dbReference>
<organism evidence="3 4">
    <name type="scientific">Haladaptatus pallidirubidus</name>
    <dbReference type="NCBI Taxonomy" id="1008152"/>
    <lineage>
        <taxon>Archaea</taxon>
        <taxon>Methanobacteriati</taxon>
        <taxon>Methanobacteriota</taxon>
        <taxon>Stenosarchaea group</taxon>
        <taxon>Halobacteria</taxon>
        <taxon>Halobacteriales</taxon>
        <taxon>Haladaptataceae</taxon>
        <taxon>Haladaptatus</taxon>
    </lineage>
</organism>
<dbReference type="SUPFAM" id="SSF74853">
    <property type="entry name" value="Lamin A/C globular tail domain"/>
    <property type="match status" value="1"/>
</dbReference>
<dbReference type="InterPro" id="IPR036415">
    <property type="entry name" value="Lamin_tail_dom_sf"/>
</dbReference>
<evidence type="ECO:0000313" key="4">
    <source>
        <dbReference type="Proteomes" id="UP001501729"/>
    </source>
</evidence>
<protein>
    <recommendedName>
        <fullName evidence="2">LTD domain-containing protein</fullName>
    </recommendedName>
</protein>
<gene>
    <name evidence="3" type="ORF">GCM10025751_40090</name>
</gene>
<accession>A0AAV3ULW0</accession>